<dbReference type="InterPro" id="IPR001647">
    <property type="entry name" value="HTH_TetR"/>
</dbReference>
<dbReference type="AlphaFoldDB" id="A0A229SYM6"/>
<keyword evidence="2 4" id="KW-0238">DNA-binding</keyword>
<dbReference type="SUPFAM" id="SSF48498">
    <property type="entry name" value="Tetracyclin repressor-like, C-terminal domain"/>
    <property type="match status" value="1"/>
</dbReference>
<dbReference type="Pfam" id="PF00440">
    <property type="entry name" value="TetR_N"/>
    <property type="match status" value="1"/>
</dbReference>
<dbReference type="Gene3D" id="1.10.357.10">
    <property type="entry name" value="Tetracycline Repressor, domain 2"/>
    <property type="match status" value="1"/>
</dbReference>
<dbReference type="EMBL" id="NMUL01000030">
    <property type="protein sequence ID" value="OXM64076.1"/>
    <property type="molecule type" value="Genomic_DNA"/>
</dbReference>
<feature type="domain" description="HTH tetR-type" evidence="5">
    <location>
        <begin position="13"/>
        <end position="73"/>
    </location>
</feature>
<evidence type="ECO:0000313" key="6">
    <source>
        <dbReference type="EMBL" id="OXM64076.1"/>
    </source>
</evidence>
<dbReference type="InterPro" id="IPR009057">
    <property type="entry name" value="Homeodomain-like_sf"/>
</dbReference>
<proteinExistence type="predicted"/>
<dbReference type="GO" id="GO:0003700">
    <property type="term" value="F:DNA-binding transcription factor activity"/>
    <property type="evidence" value="ECO:0007669"/>
    <property type="project" value="TreeGrafter"/>
</dbReference>
<dbReference type="GO" id="GO:0000976">
    <property type="term" value="F:transcription cis-regulatory region binding"/>
    <property type="evidence" value="ECO:0007669"/>
    <property type="project" value="TreeGrafter"/>
</dbReference>
<evidence type="ECO:0000256" key="3">
    <source>
        <dbReference type="ARBA" id="ARBA00023163"/>
    </source>
</evidence>
<dbReference type="Gene3D" id="1.10.10.60">
    <property type="entry name" value="Homeodomain-like"/>
    <property type="match status" value="1"/>
</dbReference>
<evidence type="ECO:0000256" key="4">
    <source>
        <dbReference type="PROSITE-ProRule" id="PRU00335"/>
    </source>
</evidence>
<dbReference type="PROSITE" id="PS50977">
    <property type="entry name" value="HTH_TETR_2"/>
    <property type="match status" value="1"/>
</dbReference>
<sequence length="214" mass="23984">MSQLAVVEDTTGQTEAARILRAAWAVLERSHFRSLKIRQVLTASGTSASTFYRSFPSKSHLLLALLEDETARGDRRLARWIAEADTAEGRLRAWLTFNIRTIYRPELAERARLFLDSGLLEELPEDVHRLYDVTGKRLVEVIRGGMAEQVFRAGDPVADAAMVRHLVHGLLSDGLNGRLDVPEEQVLHTAFDFVLRALRPTSGTRESRTLLALP</sequence>
<evidence type="ECO:0000259" key="5">
    <source>
        <dbReference type="PROSITE" id="PS50977"/>
    </source>
</evidence>
<dbReference type="InterPro" id="IPR036271">
    <property type="entry name" value="Tet_transcr_reg_TetR-rel_C_sf"/>
</dbReference>
<dbReference type="SUPFAM" id="SSF46689">
    <property type="entry name" value="Homeodomain-like"/>
    <property type="match status" value="1"/>
</dbReference>
<accession>A0A229SYM6</accession>
<gene>
    <name evidence="6" type="ORF">CF165_27410</name>
</gene>
<dbReference type="PANTHER" id="PTHR30055">
    <property type="entry name" value="HTH-TYPE TRANSCRIPTIONAL REGULATOR RUTR"/>
    <property type="match status" value="1"/>
</dbReference>
<keyword evidence="1" id="KW-0805">Transcription regulation</keyword>
<feature type="DNA-binding region" description="H-T-H motif" evidence="4">
    <location>
        <begin position="36"/>
        <end position="55"/>
    </location>
</feature>
<evidence type="ECO:0000313" key="7">
    <source>
        <dbReference type="Proteomes" id="UP000215199"/>
    </source>
</evidence>
<name>A0A229SYM6_9PSEU</name>
<comment type="caution">
    <text evidence="6">The sequence shown here is derived from an EMBL/GenBank/DDBJ whole genome shotgun (WGS) entry which is preliminary data.</text>
</comment>
<dbReference type="Proteomes" id="UP000215199">
    <property type="component" value="Unassembled WGS sequence"/>
</dbReference>
<protein>
    <submittedName>
        <fullName evidence="6">TetR family transcriptional regulator</fullName>
    </submittedName>
</protein>
<keyword evidence="7" id="KW-1185">Reference proteome</keyword>
<keyword evidence="3" id="KW-0804">Transcription</keyword>
<dbReference type="OrthoDB" id="3469831at2"/>
<dbReference type="RefSeq" id="WP_093950445.1">
    <property type="nucleotide sequence ID" value="NZ_NMUL01000030.1"/>
</dbReference>
<organism evidence="6 7">
    <name type="scientific">Amycolatopsis vastitatis</name>
    <dbReference type="NCBI Taxonomy" id="1905142"/>
    <lineage>
        <taxon>Bacteria</taxon>
        <taxon>Bacillati</taxon>
        <taxon>Actinomycetota</taxon>
        <taxon>Actinomycetes</taxon>
        <taxon>Pseudonocardiales</taxon>
        <taxon>Pseudonocardiaceae</taxon>
        <taxon>Amycolatopsis</taxon>
    </lineage>
</organism>
<reference evidence="7" key="1">
    <citation type="submission" date="2017-07" db="EMBL/GenBank/DDBJ databases">
        <title>Comparative genome mining reveals phylogenetic distribution patterns of secondary metabolites in Amycolatopsis.</title>
        <authorList>
            <person name="Adamek M."/>
            <person name="Alanjary M."/>
            <person name="Sales-Ortells H."/>
            <person name="Goodfellow M."/>
            <person name="Bull A.T."/>
            <person name="Kalinowski J."/>
            <person name="Ziemert N."/>
        </authorList>
    </citation>
    <scope>NUCLEOTIDE SEQUENCE [LARGE SCALE GENOMIC DNA]</scope>
    <source>
        <strain evidence="7">H5</strain>
    </source>
</reference>
<evidence type="ECO:0000256" key="2">
    <source>
        <dbReference type="ARBA" id="ARBA00023125"/>
    </source>
</evidence>
<dbReference type="PANTHER" id="PTHR30055:SF240">
    <property type="entry name" value="HTH-TYPE TRANSCRIPTIONAL REGULATOR ACRR"/>
    <property type="match status" value="1"/>
</dbReference>
<dbReference type="InterPro" id="IPR050109">
    <property type="entry name" value="HTH-type_TetR-like_transc_reg"/>
</dbReference>
<evidence type="ECO:0000256" key="1">
    <source>
        <dbReference type="ARBA" id="ARBA00023015"/>
    </source>
</evidence>